<proteinExistence type="predicted"/>
<organism evidence="1 2">
    <name type="scientific">Meripilus lineatus</name>
    <dbReference type="NCBI Taxonomy" id="2056292"/>
    <lineage>
        <taxon>Eukaryota</taxon>
        <taxon>Fungi</taxon>
        <taxon>Dikarya</taxon>
        <taxon>Basidiomycota</taxon>
        <taxon>Agaricomycotina</taxon>
        <taxon>Agaricomycetes</taxon>
        <taxon>Polyporales</taxon>
        <taxon>Meripilaceae</taxon>
        <taxon>Meripilus</taxon>
    </lineage>
</organism>
<evidence type="ECO:0000313" key="2">
    <source>
        <dbReference type="Proteomes" id="UP001212997"/>
    </source>
</evidence>
<dbReference type="AlphaFoldDB" id="A0AAD5V030"/>
<gene>
    <name evidence="1" type="ORF">NLI96_g6884</name>
</gene>
<sequence length="454" mass="52018">MNKGSGSESLTASRLFREYIIERPEYLSKELSNLRDDGPQLLTFLFNLAQAIDDIEGANDTEDYHYWEPLVATGFCSSLLDITSNKNFYRFESGFELSEDGETNSYAPTFVHAIFVILKEYVHFLKHAAETNLDLYREPVETFVEKMKSTWSLLLESDVHAPDFNFLSWHPSPSDFCNMVEKVALNQGALYTLYGINYSPPSDLISNVLLRCWDSTLSVESQRRCLSAWCNLRIKSSEHGPHFDCMLRYVSNVTSLKRIVDRLISALDDPNVPDGSYHETRIVALFQDIAAGVQLCQALRAEAEDRIRDLTMTTSYMISKLLCSDPDDTMMVAVHALIGCIKRILERLPKRRETLDQLLDSAPFFLVICHAIVFDKTTDDGMRIRDGSETLLKYAEFERRAGLVTEAVKKWMRVRNMLELKETDDYDPFDEGYPWDWKDGGHQNVCMGRRGYAS</sequence>
<protein>
    <submittedName>
        <fullName evidence="1">Uncharacterized protein</fullName>
    </submittedName>
</protein>
<accession>A0AAD5V030</accession>
<name>A0AAD5V030_9APHY</name>
<reference evidence="1" key="1">
    <citation type="submission" date="2022-07" db="EMBL/GenBank/DDBJ databases">
        <title>Genome Sequence of Physisporinus lineatus.</title>
        <authorList>
            <person name="Buettner E."/>
        </authorList>
    </citation>
    <scope>NUCLEOTIDE SEQUENCE</scope>
    <source>
        <strain evidence="1">VT162</strain>
    </source>
</reference>
<evidence type="ECO:0000313" key="1">
    <source>
        <dbReference type="EMBL" id="KAJ3482577.1"/>
    </source>
</evidence>
<comment type="caution">
    <text evidence="1">The sequence shown here is derived from an EMBL/GenBank/DDBJ whole genome shotgun (WGS) entry which is preliminary data.</text>
</comment>
<dbReference type="Proteomes" id="UP001212997">
    <property type="component" value="Unassembled WGS sequence"/>
</dbReference>
<dbReference type="EMBL" id="JANAWD010000266">
    <property type="protein sequence ID" value="KAJ3482577.1"/>
    <property type="molecule type" value="Genomic_DNA"/>
</dbReference>
<keyword evidence="2" id="KW-1185">Reference proteome</keyword>